<comment type="caution">
    <text evidence="3">The sequence shown here is derived from an EMBL/GenBank/DDBJ whole genome shotgun (WGS) entry which is preliminary data.</text>
</comment>
<feature type="compositionally biased region" description="Pro residues" evidence="1">
    <location>
        <begin position="1"/>
        <end position="22"/>
    </location>
</feature>
<dbReference type="RefSeq" id="WP_371864568.1">
    <property type="nucleotide sequence ID" value="NZ_BJOU01000001.1"/>
</dbReference>
<gene>
    <name evidence="3" type="ORF">nbrc107697_20650</name>
</gene>
<dbReference type="Pfam" id="PF12079">
    <property type="entry name" value="DUF3558"/>
    <property type="match status" value="1"/>
</dbReference>
<dbReference type="AlphaFoldDB" id="A0A7I9UYP8"/>
<dbReference type="InterPro" id="IPR024520">
    <property type="entry name" value="DUF3558"/>
</dbReference>
<evidence type="ECO:0000313" key="4">
    <source>
        <dbReference type="Proteomes" id="UP000444980"/>
    </source>
</evidence>
<evidence type="ECO:0000256" key="2">
    <source>
        <dbReference type="SAM" id="Phobius"/>
    </source>
</evidence>
<dbReference type="EMBL" id="BJOU01000001">
    <property type="protein sequence ID" value="GED98026.1"/>
    <property type="molecule type" value="Genomic_DNA"/>
</dbReference>
<name>A0A7I9UYP8_9ACTN</name>
<keyword evidence="4" id="KW-1185">Reference proteome</keyword>
<keyword evidence="2" id="KW-0812">Transmembrane</keyword>
<accession>A0A7I9UYP8</accession>
<keyword evidence="2" id="KW-1133">Transmembrane helix</keyword>
<keyword evidence="2" id="KW-0472">Membrane</keyword>
<dbReference type="Proteomes" id="UP000444980">
    <property type="component" value="Unassembled WGS sequence"/>
</dbReference>
<evidence type="ECO:0008006" key="5">
    <source>
        <dbReference type="Google" id="ProtNLM"/>
    </source>
</evidence>
<proteinExistence type="predicted"/>
<sequence>MPPPGYQPPNGPLPPTGPPPYGYPAGPAQTPPPFPPRPRKKRTGLAIGLTLATLALVAVLIAAVALISGKVSTTKADPTPTLSGIRGSQSGWTGHLPDPCVGVPDSVVRQAGLDPTTRRTGGDRHRPYAVMASCFYRSPQPPGVRYNATNTWKFSVSFLVHTYQEHLDNPDRVDKRHIDLNGQPASYFRVQGWGPGRGLHECMISVGTVFGTANYTARDDLGYHLTQEQACNNATRGARLFQPFIPTAPLTK</sequence>
<reference evidence="4" key="1">
    <citation type="submission" date="2019-06" db="EMBL/GenBank/DDBJ databases">
        <title>Gordonia isolated from sludge of a wastewater treatment plant.</title>
        <authorList>
            <person name="Tamura T."/>
            <person name="Aoyama K."/>
            <person name="Kang Y."/>
            <person name="Saito S."/>
            <person name="Akiyama N."/>
            <person name="Yazawa K."/>
            <person name="Gonoi T."/>
            <person name="Mikami Y."/>
        </authorList>
    </citation>
    <scope>NUCLEOTIDE SEQUENCE [LARGE SCALE GENOMIC DNA]</scope>
    <source>
        <strain evidence="4">NBRC 107697</strain>
    </source>
</reference>
<evidence type="ECO:0000256" key="1">
    <source>
        <dbReference type="SAM" id="MobiDB-lite"/>
    </source>
</evidence>
<organism evidence="3 4">
    <name type="scientific">Gordonia crocea</name>
    <dbReference type="NCBI Taxonomy" id="589162"/>
    <lineage>
        <taxon>Bacteria</taxon>
        <taxon>Bacillati</taxon>
        <taxon>Actinomycetota</taxon>
        <taxon>Actinomycetes</taxon>
        <taxon>Mycobacteriales</taxon>
        <taxon>Gordoniaceae</taxon>
        <taxon>Gordonia</taxon>
    </lineage>
</organism>
<evidence type="ECO:0000313" key="3">
    <source>
        <dbReference type="EMBL" id="GED98026.1"/>
    </source>
</evidence>
<feature type="transmembrane region" description="Helical" evidence="2">
    <location>
        <begin position="45"/>
        <end position="67"/>
    </location>
</feature>
<protein>
    <recommendedName>
        <fullName evidence="5">DUF3558 domain-containing protein</fullName>
    </recommendedName>
</protein>
<feature type="region of interest" description="Disordered" evidence="1">
    <location>
        <begin position="1"/>
        <end position="41"/>
    </location>
</feature>